<sequence>MTPFSELETKRLLLREIRQSDSQDIFHFFSSDEVTRFYDVESFTNTKQAEELVQRWNERFENGQVIRWGIALKSDGRVIGTCGFHGWLKQHHKAVLGYELAPEFWRQGYMTEVAQKIVEYGFNNLELNRIEAFVEPENTASRELLKKIGFSEEGILKENYYWKDRFVDNVLYAFLKKDYKPNGLS</sequence>
<comment type="caution">
    <text evidence="2">The sequence shown here is derived from an EMBL/GenBank/DDBJ whole genome shotgun (WGS) entry which is preliminary data.</text>
</comment>
<dbReference type="PROSITE" id="PS51186">
    <property type="entry name" value="GNAT"/>
    <property type="match status" value="1"/>
</dbReference>
<dbReference type="InterPro" id="IPR051531">
    <property type="entry name" value="N-acetyltransferase"/>
</dbReference>
<feature type="domain" description="N-acetyltransferase" evidence="1">
    <location>
        <begin position="12"/>
        <end position="181"/>
    </location>
</feature>
<dbReference type="EMBL" id="MRTJ01000001">
    <property type="protein sequence ID" value="OMF17491.1"/>
    <property type="molecule type" value="Genomic_DNA"/>
</dbReference>
<gene>
    <name evidence="2" type="ORF">BK131_05870</name>
</gene>
<dbReference type="GO" id="GO:0008999">
    <property type="term" value="F:protein-N-terminal-alanine acetyltransferase activity"/>
    <property type="evidence" value="ECO:0007669"/>
    <property type="project" value="TreeGrafter"/>
</dbReference>
<dbReference type="OrthoDB" id="9785602at2"/>
<evidence type="ECO:0000313" key="2">
    <source>
        <dbReference type="EMBL" id="OMF17491.1"/>
    </source>
</evidence>
<evidence type="ECO:0000313" key="3">
    <source>
        <dbReference type="Proteomes" id="UP000187134"/>
    </source>
</evidence>
<dbReference type="Pfam" id="PF13302">
    <property type="entry name" value="Acetyltransf_3"/>
    <property type="match status" value="1"/>
</dbReference>
<protein>
    <submittedName>
        <fullName evidence="2">GNAT family N-acetyltransferase</fullName>
    </submittedName>
</protein>
<dbReference type="SUPFAM" id="SSF55729">
    <property type="entry name" value="Acyl-CoA N-acyltransferases (Nat)"/>
    <property type="match status" value="1"/>
</dbReference>
<accession>A0A1R1C5Y9</accession>
<proteinExistence type="predicted"/>
<dbReference type="Proteomes" id="UP000187134">
    <property type="component" value="Unassembled WGS sequence"/>
</dbReference>
<dbReference type="AlphaFoldDB" id="A0A1R1C5Y9"/>
<keyword evidence="2" id="KW-0808">Transferase</keyword>
<dbReference type="RefSeq" id="WP_076330766.1">
    <property type="nucleotide sequence ID" value="NZ_MRTJ01000001.1"/>
</dbReference>
<dbReference type="PANTHER" id="PTHR43792:SF9">
    <property type="entry name" value="RIBOSOMAL-PROTEIN-ALANINE ACETYLTRANSFERASE"/>
    <property type="match status" value="1"/>
</dbReference>
<organism evidence="2 3">
    <name type="scientific">Paenibacillus amylolyticus</name>
    <dbReference type="NCBI Taxonomy" id="1451"/>
    <lineage>
        <taxon>Bacteria</taxon>
        <taxon>Bacillati</taxon>
        <taxon>Bacillota</taxon>
        <taxon>Bacilli</taxon>
        <taxon>Bacillales</taxon>
        <taxon>Paenibacillaceae</taxon>
        <taxon>Paenibacillus</taxon>
    </lineage>
</organism>
<dbReference type="PANTHER" id="PTHR43792">
    <property type="entry name" value="GNAT FAMILY, PUTATIVE (AFU_ORTHOLOGUE AFUA_3G00765)-RELATED-RELATED"/>
    <property type="match status" value="1"/>
</dbReference>
<dbReference type="GO" id="GO:0005737">
    <property type="term" value="C:cytoplasm"/>
    <property type="evidence" value="ECO:0007669"/>
    <property type="project" value="TreeGrafter"/>
</dbReference>
<evidence type="ECO:0000259" key="1">
    <source>
        <dbReference type="PROSITE" id="PS51186"/>
    </source>
</evidence>
<dbReference type="InterPro" id="IPR016181">
    <property type="entry name" value="Acyl_CoA_acyltransferase"/>
</dbReference>
<dbReference type="Gene3D" id="3.40.630.30">
    <property type="match status" value="1"/>
</dbReference>
<reference evidence="2 3" key="1">
    <citation type="submission" date="2016-11" db="EMBL/GenBank/DDBJ databases">
        <title>Paenibacillus species isolates.</title>
        <authorList>
            <person name="Beno S.M."/>
        </authorList>
    </citation>
    <scope>NUCLEOTIDE SEQUENCE [LARGE SCALE GENOMIC DNA]</scope>
    <source>
        <strain evidence="2 3">FSL H8-0246</strain>
    </source>
</reference>
<dbReference type="InterPro" id="IPR000182">
    <property type="entry name" value="GNAT_dom"/>
</dbReference>
<name>A0A1R1C5Y9_PAEAM</name>